<dbReference type="PANTHER" id="PTHR43224">
    <property type="entry name" value="AMIDINOTRANSFERASE"/>
    <property type="match status" value="1"/>
</dbReference>
<dbReference type="Pfam" id="PF19420">
    <property type="entry name" value="DDAH_eukar"/>
    <property type="match status" value="1"/>
</dbReference>
<gene>
    <name evidence="1" type="ORF">E4K63_03285</name>
</gene>
<proteinExistence type="predicted"/>
<evidence type="ECO:0000313" key="2">
    <source>
        <dbReference type="Proteomes" id="UP000502004"/>
    </source>
</evidence>
<sequence>MNYFKYVANTLVMVEPKYFCFNQETATNNAFQNKPNITNQDLQKIVINEFYTMVDKIRSNNINVIVLESNFETPDAVFPNNWFSTHLLNQKPYIFIYPMHAQNRRREVQIEKLIEKLQKNTGLTYNILDLRGDYSTTLEGTGAFIFDHEYKTAYVSISPRANKSLAQDVCRRLDYKLITFTSFDKKGPIYHTNVMLSIGERLAIICLESIKADEERKTVIESLQKANKEIIEISLEQMYQMCGNVLEVKNKDGKSFLILSQTANQSFLEPQLNTIDKYITRIPCDIKNIEMVGGGSARCMLAEIFY</sequence>
<dbReference type="PIRSF" id="PIRSF028188">
    <property type="entry name" value="Amdntrnsf_FN0238"/>
    <property type="match status" value="1"/>
</dbReference>
<accession>A0AAE6YI71</accession>
<dbReference type="NCBIfam" id="NF046062">
    <property type="entry name" value="citrull_CtlX"/>
    <property type="match status" value="1"/>
</dbReference>
<keyword evidence="2" id="KW-1185">Reference proteome</keyword>
<dbReference type="SUPFAM" id="SSF55909">
    <property type="entry name" value="Pentein"/>
    <property type="match status" value="1"/>
</dbReference>
<evidence type="ECO:0008006" key="3">
    <source>
        <dbReference type="Google" id="ProtNLM"/>
    </source>
</evidence>
<dbReference type="Proteomes" id="UP000502004">
    <property type="component" value="Chromosome"/>
</dbReference>
<dbReference type="KEGG" id="aii:E4K63_03285"/>
<protein>
    <recommendedName>
        <fullName evidence="3">Amidinotransferase</fullName>
    </recommendedName>
</protein>
<evidence type="ECO:0000313" key="1">
    <source>
        <dbReference type="EMBL" id="QIV95902.1"/>
    </source>
</evidence>
<dbReference type="RefSeq" id="WP_133940541.1">
    <property type="nucleotide sequence ID" value="NZ_CP038241.1"/>
</dbReference>
<dbReference type="InterPro" id="IPR014541">
    <property type="entry name" value="Amdntrnsf_FN0238"/>
</dbReference>
<dbReference type="Gene3D" id="3.75.10.10">
    <property type="entry name" value="L-arginine/glycine Amidinotransferase, Chain A"/>
    <property type="match status" value="1"/>
</dbReference>
<reference evidence="1 2" key="1">
    <citation type="submission" date="2019-03" db="EMBL/GenBank/DDBJ databases">
        <title>Complete Genome Sequence of Allofrancisella inopinata Strain SYSU YG23 Isolated from Water-Cooling Systems in China.</title>
        <authorList>
            <person name="Ohrman C."/>
            <person name="Uneklint I."/>
            <person name="Sjodin A."/>
        </authorList>
    </citation>
    <scope>NUCLEOTIDE SEQUENCE [LARGE SCALE GENOMIC DNA]</scope>
    <source>
        <strain evidence="1 2">SYSU YG23</strain>
    </source>
</reference>
<name>A0AAE6YI71_9GAMM</name>
<dbReference type="EMBL" id="CP038241">
    <property type="protein sequence ID" value="QIV95902.1"/>
    <property type="molecule type" value="Genomic_DNA"/>
</dbReference>
<organism evidence="1 2">
    <name type="scientific">Allofrancisella inopinata</name>
    <dbReference type="NCBI Taxonomy" id="1085647"/>
    <lineage>
        <taxon>Bacteria</taxon>
        <taxon>Pseudomonadati</taxon>
        <taxon>Pseudomonadota</taxon>
        <taxon>Gammaproteobacteria</taxon>
        <taxon>Thiotrichales</taxon>
        <taxon>Francisellaceae</taxon>
        <taxon>Allofrancisella</taxon>
    </lineage>
</organism>
<dbReference type="AlphaFoldDB" id="A0AAE6YI71"/>
<dbReference type="PANTHER" id="PTHR43224:SF1">
    <property type="entry name" value="AMIDINOTRANSFERASE"/>
    <property type="match status" value="1"/>
</dbReference>